<evidence type="ECO:0008006" key="11">
    <source>
        <dbReference type="Google" id="ProtNLM"/>
    </source>
</evidence>
<evidence type="ECO:0000259" key="8">
    <source>
        <dbReference type="PROSITE" id="PS51900"/>
    </source>
</evidence>
<dbReference type="InterPro" id="IPR013762">
    <property type="entry name" value="Integrase-like_cat_sf"/>
</dbReference>
<dbReference type="InterPro" id="IPR010998">
    <property type="entry name" value="Integrase_recombinase_N"/>
</dbReference>
<comment type="similarity">
    <text evidence="1">Belongs to the 'phage' integrase family.</text>
</comment>
<dbReference type="PROSITE" id="PS51900">
    <property type="entry name" value="CB"/>
    <property type="match status" value="1"/>
</dbReference>
<dbReference type="Gene3D" id="1.10.150.130">
    <property type="match status" value="1"/>
</dbReference>
<evidence type="ECO:0000313" key="9">
    <source>
        <dbReference type="EMBL" id="BAS29389.1"/>
    </source>
</evidence>
<evidence type="ECO:0000259" key="7">
    <source>
        <dbReference type="PROSITE" id="PS51898"/>
    </source>
</evidence>
<dbReference type="KEGG" id="lpil:LIP_3578"/>
<dbReference type="EMBL" id="AP014924">
    <property type="protein sequence ID" value="BAS29389.1"/>
    <property type="molecule type" value="Genomic_DNA"/>
</dbReference>
<dbReference type="OrthoDB" id="9801717at2"/>
<reference evidence="10" key="1">
    <citation type="submission" date="2015-07" db="EMBL/GenBank/DDBJ databases">
        <title>Complete genome sequence and phylogenetic analysis of Limnochorda pilosa.</title>
        <authorList>
            <person name="Watanabe M."/>
            <person name="Kojima H."/>
            <person name="Fukui M."/>
        </authorList>
    </citation>
    <scope>NUCLEOTIDE SEQUENCE [LARGE SCALE GENOMIC DNA]</scope>
    <source>
        <strain evidence="10">HC45</strain>
    </source>
</reference>
<dbReference type="GO" id="GO:0006310">
    <property type="term" value="P:DNA recombination"/>
    <property type="evidence" value="ECO:0007669"/>
    <property type="project" value="UniProtKB-KW"/>
</dbReference>
<dbReference type="PANTHER" id="PTHR30349:SF64">
    <property type="entry name" value="PROPHAGE INTEGRASE INTD-RELATED"/>
    <property type="match status" value="1"/>
</dbReference>
<dbReference type="InterPro" id="IPR002104">
    <property type="entry name" value="Integrase_catalytic"/>
</dbReference>
<protein>
    <recommendedName>
        <fullName evidence="11">Integrase</fullName>
    </recommendedName>
</protein>
<keyword evidence="3 5" id="KW-0238">DNA-binding</keyword>
<dbReference type="AlphaFoldDB" id="A0A0K2SRB6"/>
<evidence type="ECO:0000313" key="10">
    <source>
        <dbReference type="Proteomes" id="UP000065807"/>
    </source>
</evidence>
<feature type="region of interest" description="Disordered" evidence="6">
    <location>
        <begin position="1"/>
        <end position="25"/>
    </location>
</feature>
<keyword evidence="4" id="KW-0233">DNA recombination</keyword>
<dbReference type="InterPro" id="IPR004107">
    <property type="entry name" value="Integrase_SAM-like_N"/>
</dbReference>
<gene>
    <name evidence="9" type="ORF">LIP_3578</name>
</gene>
<dbReference type="PROSITE" id="PS51898">
    <property type="entry name" value="TYR_RECOMBINASE"/>
    <property type="match status" value="1"/>
</dbReference>
<dbReference type="GO" id="GO:0015074">
    <property type="term" value="P:DNA integration"/>
    <property type="evidence" value="ECO:0007669"/>
    <property type="project" value="UniProtKB-KW"/>
</dbReference>
<keyword evidence="10" id="KW-1185">Reference proteome</keyword>
<dbReference type="Gene3D" id="1.10.443.10">
    <property type="entry name" value="Intergrase catalytic core"/>
    <property type="match status" value="1"/>
</dbReference>
<dbReference type="PANTHER" id="PTHR30349">
    <property type="entry name" value="PHAGE INTEGRASE-RELATED"/>
    <property type="match status" value="1"/>
</dbReference>
<evidence type="ECO:0000256" key="3">
    <source>
        <dbReference type="ARBA" id="ARBA00023125"/>
    </source>
</evidence>
<accession>A0A0K2SRB6</accession>
<feature type="domain" description="Core-binding (CB)" evidence="8">
    <location>
        <begin position="28"/>
        <end position="116"/>
    </location>
</feature>
<name>A0A0K2SRB6_LIMPI</name>
<dbReference type="InterPro" id="IPR044068">
    <property type="entry name" value="CB"/>
</dbReference>
<dbReference type="InterPro" id="IPR050090">
    <property type="entry name" value="Tyrosine_recombinase_XerCD"/>
</dbReference>
<evidence type="ECO:0000256" key="4">
    <source>
        <dbReference type="ARBA" id="ARBA00023172"/>
    </source>
</evidence>
<proteinExistence type="inferred from homology"/>
<reference evidence="10" key="2">
    <citation type="journal article" date="2016" name="Int. J. Syst. Evol. Microbiol.">
        <title>Complete genome sequence and cell structure of Limnochorda pilosa, a Gram-negative spore-former within the phylum Firmicutes.</title>
        <authorList>
            <person name="Watanabe M."/>
            <person name="Kojima H."/>
            <person name="Fukui M."/>
        </authorList>
    </citation>
    <scope>NUCLEOTIDE SEQUENCE [LARGE SCALE GENOMIC DNA]</scope>
    <source>
        <strain evidence="10">HC45</strain>
    </source>
</reference>
<evidence type="ECO:0000256" key="6">
    <source>
        <dbReference type="SAM" id="MobiDB-lite"/>
    </source>
</evidence>
<dbReference type="InterPro" id="IPR011010">
    <property type="entry name" value="DNA_brk_join_enz"/>
</dbReference>
<evidence type="ECO:0000256" key="2">
    <source>
        <dbReference type="ARBA" id="ARBA00022908"/>
    </source>
</evidence>
<dbReference type="GO" id="GO:0003677">
    <property type="term" value="F:DNA binding"/>
    <property type="evidence" value="ECO:0007669"/>
    <property type="project" value="UniProtKB-UniRule"/>
</dbReference>
<dbReference type="Pfam" id="PF00589">
    <property type="entry name" value="Phage_integrase"/>
    <property type="match status" value="1"/>
</dbReference>
<dbReference type="Proteomes" id="UP000065807">
    <property type="component" value="Chromosome"/>
</dbReference>
<dbReference type="Pfam" id="PF02899">
    <property type="entry name" value="Phage_int_SAM_1"/>
    <property type="match status" value="1"/>
</dbReference>
<evidence type="ECO:0000256" key="5">
    <source>
        <dbReference type="PROSITE-ProRule" id="PRU01248"/>
    </source>
</evidence>
<feature type="domain" description="Tyr recombinase" evidence="7">
    <location>
        <begin position="137"/>
        <end position="330"/>
    </location>
</feature>
<evidence type="ECO:0000256" key="1">
    <source>
        <dbReference type="ARBA" id="ARBA00008857"/>
    </source>
</evidence>
<dbReference type="CDD" id="cd00397">
    <property type="entry name" value="DNA_BRE_C"/>
    <property type="match status" value="1"/>
</dbReference>
<sequence length="344" mass="39257">MQPAGARVARATVSRQGGTPLPRRADAQESLDAALRFFDHYGLRANRRAEGTRRWYMSRLKQLVTWLKEQGVERIGEVDRELLEAYKLELIEASDLEVASVNGHIRALKRLFNVMEEFEIVEKNPARYVRRLREEDVIPQTLSDEECLALLGAFDKRTFEGLRNHMLIVTLLATGMRSGEARQLQVGYLDTRDRIIHVPASITKTRRSRDIPYDGAYAAKISYYLRRRAAWLKQAGWSDSPWLFPSLTRGQALSSSGVYHQVVRPAFAEAGVSVDGRKAGPHLLRHTFAHRYLLASRDIRTLQLILGHRSITTTEIYTRLLSDELQHQYDQVRPLAQLLGQGGR</sequence>
<keyword evidence="2" id="KW-0229">DNA integration</keyword>
<dbReference type="STRING" id="1555112.LIP_3578"/>
<dbReference type="SUPFAM" id="SSF56349">
    <property type="entry name" value="DNA breaking-rejoining enzymes"/>
    <property type="match status" value="1"/>
</dbReference>
<organism evidence="9 10">
    <name type="scientific">Limnochorda pilosa</name>
    <dbReference type="NCBI Taxonomy" id="1555112"/>
    <lineage>
        <taxon>Bacteria</taxon>
        <taxon>Bacillati</taxon>
        <taxon>Bacillota</taxon>
        <taxon>Limnochordia</taxon>
        <taxon>Limnochordales</taxon>
        <taxon>Limnochordaceae</taxon>
        <taxon>Limnochorda</taxon>
    </lineage>
</organism>